<protein>
    <recommendedName>
        <fullName evidence="4">tRNA(Phe) 7-[(3-amino-3-carboxypropyl)-4-demethylwyosine(37)-N(4)]-methyltransferase</fullName>
        <ecNumber evidence="4">2.1.1.282</ecNumber>
    </recommendedName>
</protein>
<proteinExistence type="inferred from homology"/>
<evidence type="ECO:0000256" key="15">
    <source>
        <dbReference type="ARBA" id="ARBA00049202"/>
    </source>
</evidence>
<dbReference type="GO" id="GO:0006400">
    <property type="term" value="P:tRNA modification"/>
    <property type="evidence" value="ECO:0007669"/>
    <property type="project" value="UniProtKB-ARBA"/>
</dbReference>
<dbReference type="EMBL" id="LSRX01000540">
    <property type="protein sequence ID" value="OLP94477.1"/>
    <property type="molecule type" value="Genomic_DNA"/>
</dbReference>
<name>A0A1Q9DH19_SYMMI</name>
<evidence type="ECO:0000256" key="2">
    <source>
        <dbReference type="ARBA" id="ARBA00004606"/>
    </source>
</evidence>
<feature type="region of interest" description="Disordered" evidence="16">
    <location>
        <begin position="882"/>
        <end position="901"/>
    </location>
</feature>
<evidence type="ECO:0000256" key="16">
    <source>
        <dbReference type="SAM" id="MobiDB-lite"/>
    </source>
</evidence>
<evidence type="ECO:0000256" key="14">
    <source>
        <dbReference type="ARBA" id="ARBA00037847"/>
    </source>
</evidence>
<dbReference type="EC" id="2.1.1.282" evidence="4"/>
<dbReference type="InterPro" id="IPR009091">
    <property type="entry name" value="RCC1/BLIP-II"/>
</dbReference>
<dbReference type="PROSITE" id="PS51684">
    <property type="entry name" value="SAM_MT_TRM5_TYW2"/>
    <property type="match status" value="1"/>
</dbReference>
<reference evidence="19 20" key="1">
    <citation type="submission" date="2016-02" db="EMBL/GenBank/DDBJ databases">
        <title>Genome analysis of coral dinoflagellate symbionts highlights evolutionary adaptations to a symbiotic lifestyle.</title>
        <authorList>
            <person name="Aranda M."/>
            <person name="Li Y."/>
            <person name="Liew Y.J."/>
            <person name="Baumgarten S."/>
            <person name="Simakov O."/>
            <person name="Wilson M."/>
            <person name="Piel J."/>
            <person name="Ashoor H."/>
            <person name="Bougouffa S."/>
            <person name="Bajic V.B."/>
            <person name="Ryu T."/>
            <person name="Ravasi T."/>
            <person name="Bayer T."/>
            <person name="Micklem G."/>
            <person name="Kim H."/>
            <person name="Bhak J."/>
            <person name="Lajeunesse T.C."/>
            <person name="Voolstra C.R."/>
        </authorList>
    </citation>
    <scope>NUCLEOTIDE SEQUENCE [LARGE SCALE GENOMIC DNA]</scope>
    <source>
        <strain evidence="19 20">CCMP2467</strain>
    </source>
</reference>
<keyword evidence="9" id="KW-0819">tRNA processing</keyword>
<dbReference type="GO" id="GO:0032259">
    <property type="term" value="P:methylation"/>
    <property type="evidence" value="ECO:0007669"/>
    <property type="project" value="UniProtKB-KW"/>
</dbReference>
<evidence type="ECO:0000259" key="17">
    <source>
        <dbReference type="PROSITE" id="PS50053"/>
    </source>
</evidence>
<evidence type="ECO:0000256" key="11">
    <source>
        <dbReference type="ARBA" id="ARBA00022989"/>
    </source>
</evidence>
<dbReference type="GO" id="GO:0000139">
    <property type="term" value="C:Golgi membrane"/>
    <property type="evidence" value="ECO:0007669"/>
    <property type="project" value="UniProtKB-SubCell"/>
</dbReference>
<feature type="domain" description="Ubiquitin-like" evidence="17">
    <location>
        <begin position="1771"/>
        <end position="1843"/>
    </location>
</feature>
<dbReference type="SUPFAM" id="SSF50985">
    <property type="entry name" value="RCC1/BLIP-II"/>
    <property type="match status" value="1"/>
</dbReference>
<dbReference type="Proteomes" id="UP000186817">
    <property type="component" value="Unassembled WGS sequence"/>
</dbReference>
<dbReference type="GO" id="GO:0000026">
    <property type="term" value="F:alpha-1,2-mannosyltransferase activity"/>
    <property type="evidence" value="ECO:0007669"/>
    <property type="project" value="TreeGrafter"/>
</dbReference>
<dbReference type="Gene3D" id="3.30.1960.10">
    <property type="entry name" value="tRNA wybutosine-synthesizing-like"/>
    <property type="match status" value="1"/>
</dbReference>
<keyword evidence="10" id="KW-0735">Signal-anchor</keyword>
<keyword evidence="13" id="KW-0472">Membrane</keyword>
<accession>A0A1Q9DH19</accession>
<keyword evidence="7" id="KW-0949">S-adenosyl-L-methionine</keyword>
<evidence type="ECO:0000256" key="4">
    <source>
        <dbReference type="ARBA" id="ARBA00012750"/>
    </source>
</evidence>
<dbReference type="PROSITE" id="PS50053">
    <property type="entry name" value="UBIQUITIN_2"/>
    <property type="match status" value="1"/>
</dbReference>
<dbReference type="PANTHER" id="PTHR31646:SF1">
    <property type="entry name" value="ALPHA-1,2-MANNOSYLTRANSFERASE MNN2"/>
    <property type="match status" value="1"/>
</dbReference>
<dbReference type="Gene3D" id="3.40.50.150">
    <property type="entry name" value="Vaccinia Virus protein VP39"/>
    <property type="match status" value="1"/>
</dbReference>
<evidence type="ECO:0000256" key="5">
    <source>
        <dbReference type="ARBA" id="ARBA00022603"/>
    </source>
</evidence>
<dbReference type="InterPro" id="IPR000626">
    <property type="entry name" value="Ubiquitin-like_dom"/>
</dbReference>
<evidence type="ECO:0000256" key="12">
    <source>
        <dbReference type="ARBA" id="ARBA00023034"/>
    </source>
</evidence>
<dbReference type="InterPro" id="IPR030382">
    <property type="entry name" value="MeTrfase_TRM5/TYW2"/>
</dbReference>
<comment type="catalytic activity">
    <reaction evidence="15">
        <text>4-demethyl-7-[(3S)-3-amino-3-carboxypropyl]wyosine(37) in tRNA(Phe) + S-adenosyl-L-methionine = 7-[(3S)-3-amino-3-carboxypropyl]wyosine(37) in tRNA(Phe) + S-adenosyl-L-homocysteine + H(+)</text>
        <dbReference type="Rhea" id="RHEA:36635"/>
        <dbReference type="Rhea" id="RHEA-COMP:10378"/>
        <dbReference type="Rhea" id="RHEA-COMP:10379"/>
        <dbReference type="ChEBI" id="CHEBI:15378"/>
        <dbReference type="ChEBI" id="CHEBI:57856"/>
        <dbReference type="ChEBI" id="CHEBI:59789"/>
        <dbReference type="ChEBI" id="CHEBI:73543"/>
        <dbReference type="ChEBI" id="CHEBI:73550"/>
        <dbReference type="EC" id="2.1.1.282"/>
    </reaction>
</comment>
<gene>
    <name evidence="19" type="ORF">AK812_SmicGene23502</name>
</gene>
<dbReference type="InterPro" id="IPR003827">
    <property type="entry name" value="tRNA_yW-synthesising"/>
</dbReference>
<dbReference type="Pfam" id="PF02475">
    <property type="entry name" value="TRM5-TYW2_MTfase"/>
    <property type="match status" value="1"/>
</dbReference>
<keyword evidence="5" id="KW-0489">Methyltransferase</keyword>
<evidence type="ECO:0000256" key="8">
    <source>
        <dbReference type="ARBA" id="ARBA00022692"/>
    </source>
</evidence>
<dbReference type="Pfam" id="PF11051">
    <property type="entry name" value="Mannosyl_trans3"/>
    <property type="match status" value="2"/>
</dbReference>
<dbReference type="GO" id="GO:0008168">
    <property type="term" value="F:methyltransferase activity"/>
    <property type="evidence" value="ECO:0007669"/>
    <property type="project" value="UniProtKB-KW"/>
</dbReference>
<dbReference type="SUPFAM" id="SSF53335">
    <property type="entry name" value="S-adenosyl-L-methionine-dependent methyltransferases"/>
    <property type="match status" value="1"/>
</dbReference>
<evidence type="ECO:0000256" key="7">
    <source>
        <dbReference type="ARBA" id="ARBA00022691"/>
    </source>
</evidence>
<keyword evidence="8" id="KW-0812">Transmembrane</keyword>
<dbReference type="PANTHER" id="PTHR31646">
    <property type="entry name" value="ALPHA-1,2-MANNOSYLTRANSFERASE MNN2"/>
    <property type="match status" value="1"/>
</dbReference>
<dbReference type="InterPro" id="IPR056743">
    <property type="entry name" value="TRM5-TYW2-like_MTfase"/>
</dbReference>
<keyword evidence="12" id="KW-0333">Golgi apparatus</keyword>
<evidence type="ECO:0000313" key="19">
    <source>
        <dbReference type="EMBL" id="OLP94477.1"/>
    </source>
</evidence>
<evidence type="ECO:0000256" key="3">
    <source>
        <dbReference type="ARBA" id="ARBA00009105"/>
    </source>
</evidence>
<dbReference type="InterPro" id="IPR022751">
    <property type="entry name" value="Alpha_mannosyltransferase"/>
</dbReference>
<keyword evidence="20" id="KW-1185">Reference proteome</keyword>
<dbReference type="GO" id="GO:0046354">
    <property type="term" value="P:mannan biosynthetic process"/>
    <property type="evidence" value="ECO:0007669"/>
    <property type="project" value="TreeGrafter"/>
</dbReference>
<comment type="similarity">
    <text evidence="3">Belongs to the MNN1/MNT family.</text>
</comment>
<evidence type="ECO:0000256" key="1">
    <source>
        <dbReference type="ARBA" id="ARBA00004394"/>
    </source>
</evidence>
<keyword evidence="11" id="KW-1133">Transmembrane helix</keyword>
<dbReference type="InterPro" id="IPR036602">
    <property type="entry name" value="tRNA_yW-synthesising-like_sf"/>
</dbReference>
<evidence type="ECO:0000256" key="9">
    <source>
        <dbReference type="ARBA" id="ARBA00022694"/>
    </source>
</evidence>
<keyword evidence="6" id="KW-0808">Transferase</keyword>
<dbReference type="InterPro" id="IPR029044">
    <property type="entry name" value="Nucleotide-diphossugar_trans"/>
</dbReference>
<dbReference type="OrthoDB" id="408788at2759"/>
<organism evidence="19 20">
    <name type="scientific">Symbiodinium microadriaticum</name>
    <name type="common">Dinoflagellate</name>
    <name type="synonym">Zooxanthella microadriatica</name>
    <dbReference type="NCBI Taxonomy" id="2951"/>
    <lineage>
        <taxon>Eukaryota</taxon>
        <taxon>Sar</taxon>
        <taxon>Alveolata</taxon>
        <taxon>Dinophyceae</taxon>
        <taxon>Suessiales</taxon>
        <taxon>Symbiodiniaceae</taxon>
        <taxon>Symbiodinium</taxon>
    </lineage>
</organism>
<evidence type="ECO:0000256" key="13">
    <source>
        <dbReference type="ARBA" id="ARBA00023136"/>
    </source>
</evidence>
<dbReference type="CDD" id="cd02440">
    <property type="entry name" value="AdoMet_MTases"/>
    <property type="match status" value="1"/>
</dbReference>
<dbReference type="Pfam" id="PF02676">
    <property type="entry name" value="TYW3"/>
    <property type="match status" value="1"/>
</dbReference>
<comment type="caution">
    <text evidence="19">The sequence shown here is derived from an EMBL/GenBank/DDBJ whole genome shotgun (WGS) entry which is preliminary data.</text>
</comment>
<evidence type="ECO:0000259" key="18">
    <source>
        <dbReference type="PROSITE" id="PS51684"/>
    </source>
</evidence>
<dbReference type="SUPFAM" id="SSF111278">
    <property type="entry name" value="SSo0622-like"/>
    <property type="match status" value="1"/>
</dbReference>
<dbReference type="Gene3D" id="2.130.10.30">
    <property type="entry name" value="Regulator of chromosome condensation 1/beta-lactamase-inhibitor protein II"/>
    <property type="match status" value="1"/>
</dbReference>
<dbReference type="SUPFAM" id="SSF53448">
    <property type="entry name" value="Nucleotide-diphospho-sugar transferases"/>
    <property type="match status" value="2"/>
</dbReference>
<evidence type="ECO:0000256" key="6">
    <source>
        <dbReference type="ARBA" id="ARBA00022679"/>
    </source>
</evidence>
<feature type="domain" description="SAM-dependent methyltransferase TRM5/TYW2-type" evidence="18">
    <location>
        <begin position="1004"/>
        <end position="1256"/>
    </location>
</feature>
<evidence type="ECO:0000256" key="10">
    <source>
        <dbReference type="ARBA" id="ARBA00022968"/>
    </source>
</evidence>
<evidence type="ECO:0000313" key="20">
    <source>
        <dbReference type="Proteomes" id="UP000186817"/>
    </source>
</evidence>
<sequence length="3347" mass="371944">MGVSALLGFAWGRIVSEASDTVIQAWQEALETCASEICSANRVEEDDVAARHCDQIPVASKFGGAGRTTMFGRKIWCAAMLGTGITVDLYAGLGDTAALLADGLHRRPSSASDRRLVTFELNLDRLLTVRSRLAQSEVAVHTLDLRSQHHWQREMRQGDWKPVTAFLVPGSTSSYLRPVCQSVEDLGLVLLDPDVEMGYKEFADDWRVLEAQRPRMVAIYNTNLPGGAGWVLNRLLALGEYVEVAQGFNDGGAGEQDVFHQLRAWSLLLHVPGAVLPAWKPGERRSPSTLHQKQHKIVQPARPFDEDTVQMTGLEAKEWIQEQLERGYEWGNTTFRAVRGGEVLRIHRGIGEIVPVEVQRPTDELLAPPTPQTNAHHCFAEADPLVAARQLRTPCFLNCEGPDFDASWDHFRKQVLLQAAGNFPLDPDMVAEATAISHHIVTNDEILIRGRSLFMARLRHEYTHDGHLEGFCLFGLTSAAFLRARQMLDMEPQKFEAHGKTIFAPIVGLNDMDTAYTLVSDSNSKGGVEFSFLENTGWAVSLEDVIINLETQKADLGQPFRRHRFPMVLSSAHATKLFGMATHAEFCARKRQILTSLDKSPKGSIDAPIADFIHWLNQQPALVTTSSCSGRIAIFHGSADASNSKGGEWLLASHETVSDSTRSWQELREALDTRQDAAGAGTLTSLLLEPFVLHAECADAATAQHILGVARDAGFRESGVSLGRKRVMVQIRTVATRLEVPLAMNGTLLVDGNYFQTLVRIANSRLDENAARVARLWRNLREALVAKGEGMEHGQPWIFVCPQECARSVKLALEARGWLDDSRKMQSYGAEAEATPSVAIPLTEEAVEELQAISEAEAEEVDVRGGTTVPNDVPLAETEMAESLPETDLRPAGAVPKKKRPPTVAANLNELWRLRRGELRIIQSSVLPRKTKPSGSTSAVPAATEQAKIAEAVQGLFETVGPHANTASFEGLFKDAQSLPALQWRGDVALLPRGSFAGAEWEAFEQKTQAVSGGLWECIRKAVNARLLCRQHEIRVDDVVRGGNVQVLAGTGSGWVVVPGPKGVRYSFDITKCMFSEGNAAEKDRVASWPVEGQTALDMYAGIGFWTLPLLVAGAAKVVACEWNPDALAGLREGLHLLGDLGARCKVLPGDNRRQEVIDETRDTCHRVILGLIPYSRDGFPVAVTALRPAGGTLHVHWNAAVDAEAATAELVAKEVQELLQKIRGPGWQAAVTGIQRIKSFAPRVRHLRIDVECKSLSHRREPVSVQGRRELNHSDFAQLLFPKAAPVRLCGIGDHLTATFDAVLMVQRSLELVLGDLQIQRDFLGRFCPKHTGQGHQCRQRCELLGSGCGPQEDVADPVAEWLDGIIHPESLDELPWDLGERRHSLAEASARDSRLQLADLVVCSHPTLLCLFMAEVLPKPMFVHASSTLLYGLHCQNCDRDAWYTNLRHFGTSHLAQRYLQLARNLLLNNQNLVFMAEGRFLAEQVRDQVRVEVPWVPPLGLYTAAGSWQGGQPGSTRRAVVLRSRFFVSLRGELLRSLLREIVSINFPRYPLEVVFLGKDNQFDEQWLSLQQLASFDAAILWPNDLHQRTFHEAYRMAIPLLMPDSASLFRAQRMSNWGYASYGASTVGLDADGSSSPRHPFPPWWNSFNATPDVIGYWVQFADWEQLPHIQRFATLPGLIVQAATMNLQQISKSMLEHHVQVAKAALDLVSEKLALLGRSDEPRVSEKSAREQDKRHYAQKICMVEKLVSAGEEWTRLIFATCDMSIAVEVGLLSGKAVTVEVGFDETVATLKCRAQTALGVGRGRLLDSSGSILDMSATIQTARLENGDSLTMHINQTRVQASAAAFAAILGDGSVVTWGSASGGGDSSAVQDQLKNVQQIQATKQAFAAILGDGSLVTWGHPDKGGDSSAVQDQLKNVQQIQASCRAFVAILGDGSVDQLKNVQLQAAGGQAVAAILGNGSIVKRARGGRWQWDKLCLSAMSCTKQPVFASRGHFMKQEECLQHLPTEAEALKNFLKAGCGVNFACELQNAPVPQPGSFEGRGIVMSGGPMHVLQALANLEVLRTELKSGMPVEFWHAFEHWAHMGTCSFASWVLKGLGVPGVYRQFETVLPPPVRTRSIMASSFREILWLDTDITLLYRPEELFDSPQYQSTGALFWPDHWSFDCRPWGQSSWPGHVALKLLQLKHNASDMQYAQEHETGHFLIDRERHWKPICLANYMASRDFFTRVLHGYKDVFRLAFLKLNASNWLSPVRPGLVGGFLHNGLYFPAALVQFWPAGDLFGTGPHGRHIPLYIHQKKVPGNIWMDILTFDTPMGRCISYQLTPFDVLKEADRTLWQVGETDLQLAERISRAGQVWDAAYNIARDRLLPFLSPESQAKLEVKRSSKVTSTFKTLVESCRCDYDDNMILHILTVWQQAGDPKTLRLLDEATCQPVLQPFDWETCPIGYTALAVLCSQLPEKAAAAKDVVSKLLPSVEYCLGSKGKALWPLELEHLKIFAGESGRRQYPGDFSLKPEQVAKFPASIQRCIPLDTNCWSIRNAWPEQLPDGTFVRPSMAMEGYTSCRNCCEPDIGSILRDICFDSKFTEDRRLLMYNGPASGFGCFRQEPRRRLLAQASPIGFGRDQPHDVDLPMFASLEGADFRPRYTLELARHETARRGGQQNDGDCSGSCILHVASWGHELPKYSKCTLQDMYATYPRFTFVHESMKACEPLSSSWSSWYLLVLPKSSLMPTSSNSPLRTTLPLLLCLLASSHGGERESSTAADAATVCSHKLKGDQCLRYLPAEAEALESFLQELQKAPAPKPGSFEGRGIVMSGGPMHVLQALANLEVLRTELKSGMPVEFWHAFELEPAHCEALASRGAECRQLQVPGVYRQFETVLPSIMASSFREILWLDTDITLLYRPEELFDSPQYQSTGALFWPDHWSYDCPLWGESSWQYAQEHETGHFLINRDCSERHWKPICLANYMASRDFFTRVLHGYKDVFRLAFLKLNASNWLSPVRPGLVGGFLNNGLFFPQALMQFWPAGDMFGTGPHGRNIPLYIHQKKEPGNLWMDVLTFDTPLGTCSSYTMLPFDTLKPGDWNLWLVGDTDVQLAERITTADLLWDVAYKEARDNLLPLLSEEDQAKLLPKKSASANADWHRNVEGCRCNYDDNLVLFVLTVLSVDTEMRFEIFPTALCDPILLGFDWESCPIGFTALAVLCSQHLMHEDTDKAAVAKEALTKLVPSVEQCLAKTAWPLKLEDLQQFVNGTASGYPGDFKLQPEKVAMLGASVQRCLPLSMSCWTPRNRWQERDHRHQFVIKDMEFHACRYCCDKNIPRPFRKPCFDSTFTEQRCCKGEA</sequence>
<comment type="subcellular location">
    <subcellularLocation>
        <location evidence="14">Endomembrane system</location>
        <topology evidence="14">Single-pass membrane protein</topology>
    </subcellularLocation>
    <subcellularLocation>
        <location evidence="1">Golgi apparatus membrane</location>
    </subcellularLocation>
    <subcellularLocation>
        <location evidence="2">Membrane</location>
        <topology evidence="2">Single-pass type II membrane protein</topology>
    </subcellularLocation>
</comment>
<dbReference type="InterPro" id="IPR029063">
    <property type="entry name" value="SAM-dependent_MTases_sf"/>
</dbReference>